<name>A0ABM1BG95_LIMPO</name>
<evidence type="ECO:0000256" key="10">
    <source>
        <dbReference type="PROSITE-ProRule" id="PRU00042"/>
    </source>
</evidence>
<dbReference type="PROSITE" id="PS00028">
    <property type="entry name" value="ZINC_FINGER_C2H2_1"/>
    <property type="match status" value="1"/>
</dbReference>
<evidence type="ECO:0000313" key="14">
    <source>
        <dbReference type="RefSeq" id="XP_013781401.1"/>
    </source>
</evidence>
<organism evidence="13 14">
    <name type="scientific">Limulus polyphemus</name>
    <name type="common">Atlantic horseshoe crab</name>
    <dbReference type="NCBI Taxonomy" id="6850"/>
    <lineage>
        <taxon>Eukaryota</taxon>
        <taxon>Metazoa</taxon>
        <taxon>Ecdysozoa</taxon>
        <taxon>Arthropoda</taxon>
        <taxon>Chelicerata</taxon>
        <taxon>Merostomata</taxon>
        <taxon>Xiphosura</taxon>
        <taxon>Limulidae</taxon>
        <taxon>Limulus</taxon>
    </lineage>
</organism>
<dbReference type="InterPro" id="IPR013087">
    <property type="entry name" value="Znf_C2H2_type"/>
</dbReference>
<comment type="similarity">
    <text evidence="9">Belongs to the ZNF593/BUD20 C2H2-type zinc-finger protein family.</text>
</comment>
<dbReference type="SUPFAM" id="SSF57667">
    <property type="entry name" value="beta-beta-alpha zinc fingers"/>
    <property type="match status" value="1"/>
</dbReference>
<keyword evidence="4" id="KW-0690">Ribosome biogenesis</keyword>
<dbReference type="PROSITE" id="PS50157">
    <property type="entry name" value="ZINC_FINGER_C2H2_2"/>
    <property type="match status" value="1"/>
</dbReference>
<keyword evidence="3" id="KW-0963">Cytoplasm</keyword>
<keyword evidence="8" id="KW-0539">Nucleus</keyword>
<dbReference type="Gene3D" id="3.30.160.60">
    <property type="entry name" value="Classic Zinc Finger"/>
    <property type="match status" value="1"/>
</dbReference>
<dbReference type="InterPro" id="IPR003604">
    <property type="entry name" value="Matrin/U1-like-C_Znf_C2H2"/>
</dbReference>
<feature type="region of interest" description="Disordered" evidence="11">
    <location>
        <begin position="92"/>
        <end position="141"/>
    </location>
</feature>
<evidence type="ECO:0000256" key="7">
    <source>
        <dbReference type="ARBA" id="ARBA00022833"/>
    </source>
</evidence>
<gene>
    <name evidence="14" type="primary">LOC106465710</name>
</gene>
<feature type="compositionally biased region" description="Basic and acidic residues" evidence="11">
    <location>
        <begin position="92"/>
        <end position="101"/>
    </location>
</feature>
<dbReference type="InterPro" id="IPR051879">
    <property type="entry name" value="C2H2-ZF_Maturation_Protein"/>
</dbReference>
<dbReference type="PANTHER" id="PTHR46095:SF1">
    <property type="entry name" value="ZINC FINGER PROTEIN 593"/>
    <property type="match status" value="1"/>
</dbReference>
<dbReference type="Proteomes" id="UP000694941">
    <property type="component" value="Unplaced"/>
</dbReference>
<feature type="region of interest" description="Disordered" evidence="11">
    <location>
        <begin position="1"/>
        <end position="26"/>
    </location>
</feature>
<evidence type="ECO:0000256" key="8">
    <source>
        <dbReference type="ARBA" id="ARBA00023242"/>
    </source>
</evidence>
<keyword evidence="13" id="KW-1185">Reference proteome</keyword>
<evidence type="ECO:0000256" key="6">
    <source>
        <dbReference type="ARBA" id="ARBA00022771"/>
    </source>
</evidence>
<dbReference type="SMART" id="SM00451">
    <property type="entry name" value="ZnF_U1"/>
    <property type="match status" value="1"/>
</dbReference>
<evidence type="ECO:0000256" key="5">
    <source>
        <dbReference type="ARBA" id="ARBA00022723"/>
    </source>
</evidence>
<evidence type="ECO:0000256" key="1">
    <source>
        <dbReference type="ARBA" id="ARBA00004123"/>
    </source>
</evidence>
<evidence type="ECO:0000313" key="13">
    <source>
        <dbReference type="Proteomes" id="UP000694941"/>
    </source>
</evidence>
<keyword evidence="5" id="KW-0479">Metal-binding</keyword>
<evidence type="ECO:0000256" key="4">
    <source>
        <dbReference type="ARBA" id="ARBA00022517"/>
    </source>
</evidence>
<dbReference type="InterPro" id="IPR036236">
    <property type="entry name" value="Znf_C2H2_sf"/>
</dbReference>
<evidence type="ECO:0000256" key="9">
    <source>
        <dbReference type="ARBA" id="ARBA00038064"/>
    </source>
</evidence>
<evidence type="ECO:0000256" key="2">
    <source>
        <dbReference type="ARBA" id="ARBA00004496"/>
    </source>
</evidence>
<evidence type="ECO:0000259" key="12">
    <source>
        <dbReference type="PROSITE" id="PS50157"/>
    </source>
</evidence>
<evidence type="ECO:0000256" key="11">
    <source>
        <dbReference type="SAM" id="MobiDB-lite"/>
    </source>
</evidence>
<evidence type="ECO:0000256" key="3">
    <source>
        <dbReference type="ARBA" id="ARBA00022490"/>
    </source>
</evidence>
<protein>
    <submittedName>
        <fullName evidence="14">Zinc finger protein 593-like</fullName>
    </submittedName>
</protein>
<dbReference type="GeneID" id="106465710"/>
<dbReference type="PANTHER" id="PTHR46095">
    <property type="entry name" value="ZINC FINGER PROTEIN 593"/>
    <property type="match status" value="1"/>
</dbReference>
<dbReference type="InterPro" id="IPR022755">
    <property type="entry name" value="Znf_C2H2_jaz"/>
</dbReference>
<keyword evidence="6 10" id="KW-0863">Zinc-finger</keyword>
<dbReference type="RefSeq" id="XP_013781401.1">
    <property type="nucleotide sequence ID" value="XM_013925947.2"/>
</dbReference>
<keyword evidence="7" id="KW-0862">Zinc</keyword>
<sequence>MTRYSRKKTNRGKNPITRKCKTRKRTKDLDEISEHMKIENASKLLNQEEDYDLPGSGQFYCLHCARYFIDDHALKEHFRSKVHKRRLKALEEEPYSQREAEAAAGMGCYVPPKRRKVQTQPQPDANLEEGKESMIESIQDS</sequence>
<accession>A0ABM1BG95</accession>
<proteinExistence type="inferred from homology"/>
<reference evidence="14" key="1">
    <citation type="submission" date="2025-08" db="UniProtKB">
        <authorList>
            <consortium name="RefSeq"/>
        </authorList>
    </citation>
    <scope>IDENTIFICATION</scope>
    <source>
        <tissue evidence="14">Muscle</tissue>
    </source>
</reference>
<dbReference type="Pfam" id="PF12171">
    <property type="entry name" value="zf-C2H2_jaz"/>
    <property type="match status" value="1"/>
</dbReference>
<feature type="domain" description="C2H2-type" evidence="12">
    <location>
        <begin position="59"/>
        <end position="88"/>
    </location>
</feature>
<comment type="subcellular location">
    <subcellularLocation>
        <location evidence="2">Cytoplasm</location>
    </subcellularLocation>
    <subcellularLocation>
        <location evidence="1">Nucleus</location>
    </subcellularLocation>
</comment>